<dbReference type="Gene3D" id="2.30.38.10">
    <property type="entry name" value="Luciferase, Domain 3"/>
    <property type="match status" value="1"/>
</dbReference>
<dbReference type="AlphaFoldDB" id="A0A397UUV4"/>
<dbReference type="Gene3D" id="3.40.50.980">
    <property type="match status" value="1"/>
</dbReference>
<accession>A0A397UUV4</accession>
<dbReference type="EMBL" id="QKWP01001018">
    <property type="protein sequence ID" value="RIB12499.1"/>
    <property type="molecule type" value="Genomic_DNA"/>
</dbReference>
<reference evidence="1 2" key="1">
    <citation type="submission" date="2018-06" db="EMBL/GenBank/DDBJ databases">
        <title>Comparative genomics reveals the genomic features of Rhizophagus irregularis, R. cerebriforme, R. diaphanum and Gigaspora rosea, and their symbiotic lifestyle signature.</title>
        <authorList>
            <person name="Morin E."/>
            <person name="San Clemente H."/>
            <person name="Chen E.C.H."/>
            <person name="De La Providencia I."/>
            <person name="Hainaut M."/>
            <person name="Kuo A."/>
            <person name="Kohler A."/>
            <person name="Murat C."/>
            <person name="Tang N."/>
            <person name="Roy S."/>
            <person name="Loubradou J."/>
            <person name="Henrissat B."/>
            <person name="Grigoriev I.V."/>
            <person name="Corradi N."/>
            <person name="Roux C."/>
            <person name="Martin F.M."/>
        </authorList>
    </citation>
    <scope>NUCLEOTIDE SEQUENCE [LARGE SCALE GENOMIC DNA]</scope>
    <source>
        <strain evidence="1 2">DAOM 194757</strain>
    </source>
</reference>
<evidence type="ECO:0000313" key="1">
    <source>
        <dbReference type="EMBL" id="RIB12499.1"/>
    </source>
</evidence>
<name>A0A397UUV4_9GLOM</name>
<sequence>MICESIQKYKVKYVYPAPAIIIKLANDPLAQQYILSSLDMTLSGESKLDDKWEENFMKCLKYQFFMVMVLLKHVWYYILECSSRYNIIKLCAYCITMRIYYCNPGSVGILIPYMKDKILSDYGVMTIYII</sequence>
<protein>
    <submittedName>
        <fullName evidence="1">Uncharacterized protein</fullName>
    </submittedName>
</protein>
<dbReference type="OrthoDB" id="1898221at2759"/>
<gene>
    <name evidence="1" type="ORF">C2G38_2100819</name>
</gene>
<keyword evidence="2" id="KW-1185">Reference proteome</keyword>
<comment type="caution">
    <text evidence="1">The sequence shown here is derived from an EMBL/GenBank/DDBJ whole genome shotgun (WGS) entry which is preliminary data.</text>
</comment>
<evidence type="ECO:0000313" key="2">
    <source>
        <dbReference type="Proteomes" id="UP000266673"/>
    </source>
</evidence>
<proteinExistence type="predicted"/>
<organism evidence="1 2">
    <name type="scientific">Gigaspora rosea</name>
    <dbReference type="NCBI Taxonomy" id="44941"/>
    <lineage>
        <taxon>Eukaryota</taxon>
        <taxon>Fungi</taxon>
        <taxon>Fungi incertae sedis</taxon>
        <taxon>Mucoromycota</taxon>
        <taxon>Glomeromycotina</taxon>
        <taxon>Glomeromycetes</taxon>
        <taxon>Diversisporales</taxon>
        <taxon>Gigasporaceae</taxon>
        <taxon>Gigaspora</taxon>
    </lineage>
</organism>
<dbReference type="Proteomes" id="UP000266673">
    <property type="component" value="Unassembled WGS sequence"/>
</dbReference>
<dbReference type="SUPFAM" id="SSF56801">
    <property type="entry name" value="Acetyl-CoA synthetase-like"/>
    <property type="match status" value="1"/>
</dbReference>